<protein>
    <recommendedName>
        <fullName evidence="11">C2H2-type domain-containing protein</fullName>
    </recommendedName>
</protein>
<feature type="compositionally biased region" description="Basic and acidic residues" evidence="10">
    <location>
        <begin position="609"/>
        <end position="619"/>
    </location>
</feature>
<dbReference type="GO" id="GO:0008270">
    <property type="term" value="F:zinc ion binding"/>
    <property type="evidence" value="ECO:0007669"/>
    <property type="project" value="UniProtKB-KW"/>
</dbReference>
<keyword evidence="3" id="KW-0677">Repeat</keyword>
<feature type="compositionally biased region" description="Low complexity" evidence="10">
    <location>
        <begin position="565"/>
        <end position="578"/>
    </location>
</feature>
<keyword evidence="5" id="KW-0862">Zinc</keyword>
<dbReference type="InterPro" id="IPR036236">
    <property type="entry name" value="Znf_C2H2_sf"/>
</dbReference>
<feature type="compositionally biased region" description="Low complexity" evidence="10">
    <location>
        <begin position="641"/>
        <end position="651"/>
    </location>
</feature>
<dbReference type="EMBL" id="AACS02000008">
    <property type="protein sequence ID" value="EAU85975.1"/>
    <property type="molecule type" value="Genomic_DNA"/>
</dbReference>
<feature type="domain" description="C2H2-type" evidence="11">
    <location>
        <begin position="24"/>
        <end position="53"/>
    </location>
</feature>
<feature type="region of interest" description="Disordered" evidence="10">
    <location>
        <begin position="343"/>
        <end position="388"/>
    </location>
</feature>
<dbReference type="KEGG" id="cci:CC1G_02998"/>
<organism evidence="12 13">
    <name type="scientific">Coprinopsis cinerea (strain Okayama-7 / 130 / ATCC MYA-4618 / FGSC 9003)</name>
    <name type="common">Inky cap fungus</name>
    <name type="synonym">Hormographiella aspergillata</name>
    <dbReference type="NCBI Taxonomy" id="240176"/>
    <lineage>
        <taxon>Eukaryota</taxon>
        <taxon>Fungi</taxon>
        <taxon>Dikarya</taxon>
        <taxon>Basidiomycota</taxon>
        <taxon>Agaricomycotina</taxon>
        <taxon>Agaricomycetes</taxon>
        <taxon>Agaricomycetidae</taxon>
        <taxon>Agaricales</taxon>
        <taxon>Agaricineae</taxon>
        <taxon>Psathyrellaceae</taxon>
        <taxon>Coprinopsis</taxon>
    </lineage>
</organism>
<evidence type="ECO:0000313" key="13">
    <source>
        <dbReference type="Proteomes" id="UP000001861"/>
    </source>
</evidence>
<keyword evidence="13" id="KW-1185">Reference proteome</keyword>
<feature type="region of interest" description="Disordered" evidence="10">
    <location>
        <begin position="73"/>
        <end position="186"/>
    </location>
</feature>
<dbReference type="GO" id="GO:0005634">
    <property type="term" value="C:nucleus"/>
    <property type="evidence" value="ECO:0007669"/>
    <property type="project" value="UniProtKB-SubCell"/>
</dbReference>
<accession>A8NS14</accession>
<dbReference type="eggNOG" id="KOG1721">
    <property type="taxonomic scope" value="Eukaryota"/>
</dbReference>
<evidence type="ECO:0000313" key="12">
    <source>
        <dbReference type="EMBL" id="EAU85975.1"/>
    </source>
</evidence>
<dbReference type="AlphaFoldDB" id="A8NS14"/>
<keyword evidence="7" id="KW-0804">Transcription</keyword>
<feature type="region of interest" description="Disordered" evidence="10">
    <location>
        <begin position="543"/>
        <end position="794"/>
    </location>
</feature>
<feature type="compositionally biased region" description="Low complexity" evidence="10">
    <location>
        <begin position="84"/>
        <end position="106"/>
    </location>
</feature>
<evidence type="ECO:0000256" key="9">
    <source>
        <dbReference type="PROSITE-ProRule" id="PRU00042"/>
    </source>
</evidence>
<dbReference type="InterPro" id="IPR051007">
    <property type="entry name" value="creA/MIG_C2H2-ZnF"/>
</dbReference>
<name>A8NS14_COPC7</name>
<evidence type="ECO:0000256" key="8">
    <source>
        <dbReference type="ARBA" id="ARBA00023242"/>
    </source>
</evidence>
<reference evidence="12 13" key="1">
    <citation type="journal article" date="2010" name="Proc. Natl. Acad. Sci. U.S.A.">
        <title>Insights into evolution of multicellular fungi from the assembled chromosomes of the mushroom Coprinopsis cinerea (Coprinus cinereus).</title>
        <authorList>
            <person name="Stajich J.E."/>
            <person name="Wilke S.K."/>
            <person name="Ahren D."/>
            <person name="Au C.H."/>
            <person name="Birren B.W."/>
            <person name="Borodovsky M."/>
            <person name="Burns C."/>
            <person name="Canback B."/>
            <person name="Casselton L.A."/>
            <person name="Cheng C.K."/>
            <person name="Deng J."/>
            <person name="Dietrich F.S."/>
            <person name="Fargo D.C."/>
            <person name="Farman M.L."/>
            <person name="Gathman A.C."/>
            <person name="Goldberg J."/>
            <person name="Guigo R."/>
            <person name="Hoegger P.J."/>
            <person name="Hooker J.B."/>
            <person name="Huggins A."/>
            <person name="James T.Y."/>
            <person name="Kamada T."/>
            <person name="Kilaru S."/>
            <person name="Kodira C."/>
            <person name="Kues U."/>
            <person name="Kupfer D."/>
            <person name="Kwan H.S."/>
            <person name="Lomsadze A."/>
            <person name="Li W."/>
            <person name="Lilly W.W."/>
            <person name="Ma L.J."/>
            <person name="Mackey A.J."/>
            <person name="Manning G."/>
            <person name="Martin F."/>
            <person name="Muraguchi H."/>
            <person name="Natvig D.O."/>
            <person name="Palmerini H."/>
            <person name="Ramesh M.A."/>
            <person name="Rehmeyer C.J."/>
            <person name="Roe B.A."/>
            <person name="Shenoy N."/>
            <person name="Stanke M."/>
            <person name="Ter-Hovhannisyan V."/>
            <person name="Tunlid A."/>
            <person name="Velagapudi R."/>
            <person name="Vision T.J."/>
            <person name="Zeng Q."/>
            <person name="Zolan M.E."/>
            <person name="Pukkila P.J."/>
        </authorList>
    </citation>
    <scope>NUCLEOTIDE SEQUENCE [LARGE SCALE GENOMIC DNA]</scope>
    <source>
        <strain evidence="13">Okayama-7 / 130 / ATCC MYA-4618 / FGSC 9003</strain>
    </source>
</reference>
<evidence type="ECO:0000256" key="10">
    <source>
        <dbReference type="SAM" id="MobiDB-lite"/>
    </source>
</evidence>
<dbReference type="PANTHER" id="PTHR47428:SF1">
    <property type="entry name" value="REGULATORY PROTEIN MIG1-RELATED"/>
    <property type="match status" value="1"/>
</dbReference>
<feature type="compositionally biased region" description="Polar residues" evidence="10">
    <location>
        <begin position="352"/>
        <end position="388"/>
    </location>
</feature>
<dbReference type="GO" id="GO:0000981">
    <property type="term" value="F:DNA-binding transcription factor activity, RNA polymerase II-specific"/>
    <property type="evidence" value="ECO:0007669"/>
    <property type="project" value="UniProtKB-ARBA"/>
</dbReference>
<gene>
    <name evidence="12" type="ORF">CC1G_02998</name>
</gene>
<keyword evidence="8" id="KW-0539">Nucleus</keyword>
<feature type="compositionally biased region" description="Basic and acidic residues" evidence="10">
    <location>
        <begin position="755"/>
        <end position="794"/>
    </location>
</feature>
<keyword evidence="2" id="KW-0479">Metal-binding</keyword>
<dbReference type="FunCoup" id="A8NS14">
    <property type="interactions" value="161"/>
</dbReference>
<feature type="region of interest" description="Disordered" evidence="10">
    <location>
        <begin position="268"/>
        <end position="315"/>
    </location>
</feature>
<evidence type="ECO:0000256" key="2">
    <source>
        <dbReference type="ARBA" id="ARBA00022723"/>
    </source>
</evidence>
<feature type="compositionally biased region" description="Polar residues" evidence="10">
    <location>
        <begin position="702"/>
        <end position="717"/>
    </location>
</feature>
<feature type="compositionally biased region" description="Polar residues" evidence="10">
    <location>
        <begin position="483"/>
        <end position="508"/>
    </location>
</feature>
<dbReference type="OMA" id="IMSYHGR"/>
<dbReference type="InterPro" id="IPR013087">
    <property type="entry name" value="Znf_C2H2_type"/>
</dbReference>
<dbReference type="Gene3D" id="3.30.160.60">
    <property type="entry name" value="Classic Zinc Finger"/>
    <property type="match status" value="2"/>
</dbReference>
<evidence type="ECO:0000256" key="6">
    <source>
        <dbReference type="ARBA" id="ARBA00023015"/>
    </source>
</evidence>
<dbReference type="OrthoDB" id="654211at2759"/>
<feature type="compositionally biased region" description="Polar residues" evidence="10">
    <location>
        <begin position="298"/>
        <end position="315"/>
    </location>
</feature>
<sequence length="822" mass="88439">MGSSDISSSSATAPTTEKSVARPYKCPYALCGRSFSRLEHQTRHIRTHTGEKPFVCTFPLCEKRFSRSDELTRHSRIHNNDHQSTAASKAKGSANKSKNASTAAGAGDELMFDGSYDHATQRPTSLSSASARIKKKARSRANSDDEGESYARPTAIGSYDQVQPSRRSTSTTNIAALPTQNGPAVSSPFSALSTVAMDELYVLERQEALRRAQYEARRAELENRQRLQHYGRLSKSATTSPVMKTHHLNLTPEERNYFGLNNISHERDGQFARPVPPPLQLDEDGQKLQRKRRLSTHAPPSNWHQQPGHSHLLQSRSSGHLVETMMKTGHAYNHSWAGSHHPYLPSHHRRMTNNGQPEDSPMSSDSELPTPFASTQPNSPLTSAASTTNTRRIFSLQSTPVSADHSPPYQYSSSIRTTNAEFHSNSAAFTPSTSPFLGPLRTLNIHSANPSRAPSPVLLPPPSFLSSAINSKLSAERDGGVTIVSSQSRPGSTMGSPTSSFLHRTMSGSDKVPSSGAGPGRGGHMFPHNPSFVEKPLWMGAGNLHHGPGVMTGTPNTGATTPQLSSASSSTGSSPPSGIGLGGMHVDRTAGSRPPSPPATSGAAWSYVRGEDRERERDRRPQHHHLAHSVRLAFGMTPIHTPSVSSSSTSTLGRDRSRERYPPQPTSASGYSTPLQPLNSSVGGGLAHPHPTSFGHGAGKLTNGTISMPGSRSNSPPITLPPLKMLSTSPPSQKRGRALDSLPSDGLLFKGIGKPGEDSAVRGEEGRDGAGVESKSKRDREVGQEDDAEKEKIELPRFKDFEAAALGPRFLGDSKMSIDFVC</sequence>
<dbReference type="Proteomes" id="UP000001861">
    <property type="component" value="Unassembled WGS sequence"/>
</dbReference>
<dbReference type="RefSeq" id="XP_001835910.1">
    <property type="nucleotide sequence ID" value="XM_001835858.2"/>
</dbReference>
<dbReference type="VEuPathDB" id="FungiDB:CC1G_02998"/>
<dbReference type="PROSITE" id="PS50157">
    <property type="entry name" value="ZINC_FINGER_C2H2_2"/>
    <property type="match status" value="2"/>
</dbReference>
<feature type="compositionally biased region" description="Polar residues" evidence="10">
    <location>
        <begin position="121"/>
        <end position="130"/>
    </location>
</feature>
<evidence type="ECO:0000256" key="7">
    <source>
        <dbReference type="ARBA" id="ARBA00023163"/>
    </source>
</evidence>
<dbReference type="GO" id="GO:0005737">
    <property type="term" value="C:cytoplasm"/>
    <property type="evidence" value="ECO:0007669"/>
    <property type="project" value="TreeGrafter"/>
</dbReference>
<keyword evidence="4 9" id="KW-0863">Zinc-finger</keyword>
<dbReference type="FunFam" id="3.30.160.60:FF:000125">
    <property type="entry name" value="Putative zinc finger protein 143"/>
    <property type="match status" value="1"/>
</dbReference>
<feature type="compositionally biased region" description="Polar residues" evidence="10">
    <location>
        <begin position="160"/>
        <end position="186"/>
    </location>
</feature>
<feature type="compositionally biased region" description="Polar residues" evidence="10">
    <location>
        <begin position="553"/>
        <end position="564"/>
    </location>
</feature>
<proteinExistence type="predicted"/>
<dbReference type="PANTHER" id="PTHR47428">
    <property type="entry name" value="REGULATORY PROTEIN MIG1-RELATED"/>
    <property type="match status" value="1"/>
</dbReference>
<evidence type="ECO:0000259" key="11">
    <source>
        <dbReference type="PROSITE" id="PS50157"/>
    </source>
</evidence>
<dbReference type="GO" id="GO:0000433">
    <property type="term" value="P:carbon catabolite repression of transcription from RNA polymerase II promoter by glucose"/>
    <property type="evidence" value="ECO:0007669"/>
    <property type="project" value="TreeGrafter"/>
</dbReference>
<feature type="compositionally biased region" description="Polar residues" evidence="10">
    <location>
        <begin position="666"/>
        <end position="681"/>
    </location>
</feature>
<feature type="domain" description="C2H2-type" evidence="11">
    <location>
        <begin position="54"/>
        <end position="83"/>
    </location>
</feature>
<evidence type="ECO:0000256" key="1">
    <source>
        <dbReference type="ARBA" id="ARBA00004123"/>
    </source>
</evidence>
<comment type="subcellular location">
    <subcellularLocation>
        <location evidence="1">Nucleus</location>
    </subcellularLocation>
</comment>
<dbReference type="Pfam" id="PF00096">
    <property type="entry name" value="zf-C2H2"/>
    <property type="match status" value="2"/>
</dbReference>
<dbReference type="SMART" id="SM00355">
    <property type="entry name" value="ZnF_C2H2"/>
    <property type="match status" value="2"/>
</dbReference>
<dbReference type="SUPFAM" id="SSF57667">
    <property type="entry name" value="beta-beta-alpha zinc fingers"/>
    <property type="match status" value="1"/>
</dbReference>
<feature type="region of interest" description="Disordered" evidence="10">
    <location>
        <begin position="479"/>
        <end position="529"/>
    </location>
</feature>
<evidence type="ECO:0000256" key="5">
    <source>
        <dbReference type="ARBA" id="ARBA00022833"/>
    </source>
</evidence>
<dbReference type="GeneID" id="6012446"/>
<dbReference type="PROSITE" id="PS00028">
    <property type="entry name" value="ZINC_FINGER_C2H2_1"/>
    <property type="match status" value="2"/>
</dbReference>
<comment type="caution">
    <text evidence="12">The sequence shown here is derived from an EMBL/GenBank/DDBJ whole genome shotgun (WGS) entry which is preliminary data.</text>
</comment>
<evidence type="ECO:0000256" key="4">
    <source>
        <dbReference type="ARBA" id="ARBA00022771"/>
    </source>
</evidence>
<dbReference type="FunFam" id="3.30.160.60:FF:000018">
    <property type="entry name" value="Krueppel-like factor 15"/>
    <property type="match status" value="1"/>
</dbReference>
<dbReference type="GO" id="GO:0000978">
    <property type="term" value="F:RNA polymerase II cis-regulatory region sequence-specific DNA binding"/>
    <property type="evidence" value="ECO:0007669"/>
    <property type="project" value="TreeGrafter"/>
</dbReference>
<evidence type="ECO:0000256" key="3">
    <source>
        <dbReference type="ARBA" id="ARBA00022737"/>
    </source>
</evidence>
<dbReference type="InParanoid" id="A8NS14"/>
<keyword evidence="6" id="KW-0805">Transcription regulation</keyword>